<keyword evidence="1" id="KW-1133">Transmembrane helix</keyword>
<reference evidence="3" key="1">
    <citation type="journal article" date="2019" name="Int. J. Syst. Evol. Microbiol.">
        <title>The Global Catalogue of Microorganisms (GCM) 10K type strain sequencing project: providing services to taxonomists for standard genome sequencing and annotation.</title>
        <authorList>
            <consortium name="The Broad Institute Genomics Platform"/>
            <consortium name="The Broad Institute Genome Sequencing Center for Infectious Disease"/>
            <person name="Wu L."/>
            <person name="Ma J."/>
        </authorList>
    </citation>
    <scope>NUCLEOTIDE SEQUENCE [LARGE SCALE GENOMIC DNA]</scope>
    <source>
        <strain evidence="3">KCTC 22228</strain>
    </source>
</reference>
<organism evidence="2 3">
    <name type="scientific">Litchfieldella qijiaojingensis</name>
    <dbReference type="NCBI Taxonomy" id="980347"/>
    <lineage>
        <taxon>Bacteria</taxon>
        <taxon>Pseudomonadati</taxon>
        <taxon>Pseudomonadota</taxon>
        <taxon>Gammaproteobacteria</taxon>
        <taxon>Oceanospirillales</taxon>
        <taxon>Halomonadaceae</taxon>
        <taxon>Litchfieldella</taxon>
    </lineage>
</organism>
<dbReference type="EMBL" id="BMXS01000007">
    <property type="protein sequence ID" value="GGX90880.1"/>
    <property type="molecule type" value="Genomic_DNA"/>
</dbReference>
<proteinExistence type="predicted"/>
<evidence type="ECO:0000313" key="2">
    <source>
        <dbReference type="EMBL" id="GGX90880.1"/>
    </source>
</evidence>
<feature type="transmembrane region" description="Helical" evidence="1">
    <location>
        <begin position="21"/>
        <end position="40"/>
    </location>
</feature>
<dbReference type="RefSeq" id="WP_189468333.1">
    <property type="nucleotide sequence ID" value="NZ_BMXS01000007.1"/>
</dbReference>
<accession>A0ABQ2YPV0</accession>
<evidence type="ECO:0000313" key="3">
    <source>
        <dbReference type="Proteomes" id="UP000653056"/>
    </source>
</evidence>
<keyword evidence="1" id="KW-0472">Membrane</keyword>
<comment type="caution">
    <text evidence="2">The sequence shown here is derived from an EMBL/GenBank/DDBJ whole genome shotgun (WGS) entry which is preliminary data.</text>
</comment>
<name>A0ABQ2YPV0_9GAMM</name>
<dbReference type="Proteomes" id="UP000653056">
    <property type="component" value="Unassembled WGS sequence"/>
</dbReference>
<keyword evidence="3" id="KW-1185">Reference proteome</keyword>
<gene>
    <name evidence="2" type="ORF">GCM10007160_17930</name>
</gene>
<protein>
    <submittedName>
        <fullName evidence="2">Uncharacterized protein</fullName>
    </submittedName>
</protein>
<keyword evidence="1" id="KW-0812">Transmembrane</keyword>
<evidence type="ECO:0000256" key="1">
    <source>
        <dbReference type="SAM" id="Phobius"/>
    </source>
</evidence>
<sequence length="56" mass="6082">MLAVIGLRHIRRDPERRRGRMFCWSAIALALILAVLAAWIGPSIAVSAVTTPSLPS</sequence>